<gene>
    <name evidence="13" type="ORF">K8V08_11230</name>
</gene>
<comment type="catalytic activity">
    <reaction evidence="9">
        <text>4 Cu(+) + O2 + 4 H(+) = 4 Cu(2+) + 2 H2O</text>
        <dbReference type="Rhea" id="RHEA:30083"/>
        <dbReference type="ChEBI" id="CHEBI:15377"/>
        <dbReference type="ChEBI" id="CHEBI:15378"/>
        <dbReference type="ChEBI" id="CHEBI:15379"/>
        <dbReference type="ChEBI" id="CHEBI:29036"/>
        <dbReference type="ChEBI" id="CHEBI:49552"/>
        <dbReference type="EC" id="1.16.3.4"/>
    </reaction>
    <physiologicalReaction direction="left-to-right" evidence="9">
        <dbReference type="Rhea" id="RHEA:30084"/>
    </physiologicalReaction>
</comment>
<dbReference type="PANTHER" id="PTHR48267">
    <property type="entry name" value="CUPREDOXIN SUPERFAMILY PROTEIN"/>
    <property type="match status" value="1"/>
</dbReference>
<evidence type="ECO:0000256" key="7">
    <source>
        <dbReference type="ARBA" id="ARBA00042896"/>
    </source>
</evidence>
<dbReference type="CDD" id="cd13867">
    <property type="entry name" value="CuRO_2_CueO_FtsP"/>
    <property type="match status" value="1"/>
</dbReference>
<dbReference type="InterPro" id="IPR011707">
    <property type="entry name" value="Cu-oxidase-like_N"/>
</dbReference>
<dbReference type="Gene3D" id="2.60.40.420">
    <property type="entry name" value="Cupredoxins - blue copper proteins"/>
    <property type="match status" value="3"/>
</dbReference>
<dbReference type="EC" id="1.16.3.4" evidence="5"/>
<evidence type="ECO:0000256" key="5">
    <source>
        <dbReference type="ARBA" id="ARBA00038978"/>
    </source>
</evidence>
<dbReference type="InterPro" id="IPR011706">
    <property type="entry name" value="Cu-oxidase_C"/>
</dbReference>
<keyword evidence="4" id="KW-0560">Oxidoreductase</keyword>
<dbReference type="InterPro" id="IPR002355">
    <property type="entry name" value="Cu_oxidase_Cu_BS"/>
</dbReference>
<evidence type="ECO:0000256" key="1">
    <source>
        <dbReference type="ARBA" id="ARBA00010609"/>
    </source>
</evidence>
<feature type="domain" description="Plastocyanin-like" evidence="12">
    <location>
        <begin position="88"/>
        <end position="190"/>
    </location>
</feature>
<sequence length="513" mass="55572">MPTPARTRRPSSQPTRRGALALSGLAGLGVLAGLAGCTPAEHEFPPQGTAPLPIPPLAPSRLVDGVRTFTLTAQTGESALIAGRPDVRTPTVGYDGAFLGPTVRMARGERVRVDIRNDLDVVTTLHWHGMHLPAEMDGGPHTPIGPAEKRTVEWEVRQPAATLWYHPHPHGKTEEQVLKGLAGLVLVDDEDAAATGLPHEYGVDDVPLILQDRLLDRDGRIIRSEGDNALGTVGRTLLANGLAGAEFAVTTQDVRLRLLNGSAARFLDLRFADDRPFLLVGTDGGLLESPVELTRLPLSPGERAEVAVRFAADDRVALRTEQPDIPGAGAAAALGDQTAGDLVTFRAAGALAKAHDWSLPADPRAELTAAEAVVTRSFELRMPFLNGREMDMERIDAIVRLNDAELWEVTTPDVFPHNFHVHDVQFRVLDVDGQDPPPWLRGWKDTVPLHPGRPVRLVMRFEDYTSTSVPYMMHCHLLQHEDSGMMGQFLVTEDGTGPRTIAAPPDPGEHSSH</sequence>
<name>A0A921MFN2_9MICO</name>
<dbReference type="GO" id="GO:0016491">
    <property type="term" value="F:oxidoreductase activity"/>
    <property type="evidence" value="ECO:0007669"/>
    <property type="project" value="UniProtKB-KW"/>
</dbReference>
<dbReference type="PROSITE" id="PS00080">
    <property type="entry name" value="MULTICOPPER_OXIDASE2"/>
    <property type="match status" value="1"/>
</dbReference>
<dbReference type="GO" id="GO:0005507">
    <property type="term" value="F:copper ion binding"/>
    <property type="evidence" value="ECO:0007669"/>
    <property type="project" value="InterPro"/>
</dbReference>
<evidence type="ECO:0000256" key="9">
    <source>
        <dbReference type="ARBA" id="ARBA00048092"/>
    </source>
</evidence>
<dbReference type="Proteomes" id="UP000784435">
    <property type="component" value="Unassembled WGS sequence"/>
</dbReference>
<proteinExistence type="inferred from homology"/>
<dbReference type="EMBL" id="DYUK01000243">
    <property type="protein sequence ID" value="HJG80972.1"/>
    <property type="molecule type" value="Genomic_DNA"/>
</dbReference>
<feature type="domain" description="Plastocyanin-like" evidence="11">
    <location>
        <begin position="377"/>
        <end position="493"/>
    </location>
</feature>
<organism evidence="13 14">
    <name type="scientific">Brevibacterium senegalense</name>
    <dbReference type="NCBI Taxonomy" id="1033736"/>
    <lineage>
        <taxon>Bacteria</taxon>
        <taxon>Bacillati</taxon>
        <taxon>Actinomycetota</taxon>
        <taxon>Actinomycetes</taxon>
        <taxon>Micrococcales</taxon>
        <taxon>Brevibacteriaceae</taxon>
        <taxon>Brevibacterium</taxon>
    </lineage>
</organism>
<evidence type="ECO:0000259" key="11">
    <source>
        <dbReference type="Pfam" id="PF07731"/>
    </source>
</evidence>
<evidence type="ECO:0000256" key="4">
    <source>
        <dbReference type="ARBA" id="ARBA00023002"/>
    </source>
</evidence>
<evidence type="ECO:0000256" key="10">
    <source>
        <dbReference type="SAM" id="MobiDB-lite"/>
    </source>
</evidence>
<comment type="similarity">
    <text evidence="1">Belongs to the multicopper oxidase family.</text>
</comment>
<dbReference type="Pfam" id="PF07731">
    <property type="entry name" value="Cu-oxidase_2"/>
    <property type="match status" value="1"/>
</dbReference>
<dbReference type="SUPFAM" id="SSF49503">
    <property type="entry name" value="Cupredoxins"/>
    <property type="match status" value="2"/>
</dbReference>
<dbReference type="InterPro" id="IPR045087">
    <property type="entry name" value="Cu-oxidase_fam"/>
</dbReference>
<dbReference type="AlphaFoldDB" id="A0A921MFN2"/>
<dbReference type="CDD" id="cd13890">
    <property type="entry name" value="CuRO_3_CueO_FtsP"/>
    <property type="match status" value="1"/>
</dbReference>
<comment type="subunit">
    <text evidence="2">Monomer.</text>
</comment>
<accession>A0A921MFN2</accession>
<evidence type="ECO:0000259" key="12">
    <source>
        <dbReference type="Pfam" id="PF07732"/>
    </source>
</evidence>
<reference evidence="13" key="1">
    <citation type="journal article" date="2021" name="PeerJ">
        <title>Extensive microbial diversity within the chicken gut microbiome revealed by metagenomics and culture.</title>
        <authorList>
            <person name="Gilroy R."/>
            <person name="Ravi A."/>
            <person name="Getino M."/>
            <person name="Pursley I."/>
            <person name="Horton D.L."/>
            <person name="Alikhan N.F."/>
            <person name="Baker D."/>
            <person name="Gharbi K."/>
            <person name="Hall N."/>
            <person name="Watson M."/>
            <person name="Adriaenssens E.M."/>
            <person name="Foster-Nyarko E."/>
            <person name="Jarju S."/>
            <person name="Secka A."/>
            <person name="Antonio M."/>
            <person name="Oren A."/>
            <person name="Chaudhuri R.R."/>
            <person name="La Ragione R."/>
            <person name="Hildebrand F."/>
            <person name="Pallen M.J."/>
        </authorList>
    </citation>
    <scope>NUCLEOTIDE SEQUENCE</scope>
    <source>
        <strain evidence="13">ChiGjej5B5-7349</strain>
    </source>
</reference>
<evidence type="ECO:0000256" key="6">
    <source>
        <dbReference type="ARBA" id="ARBA00041027"/>
    </source>
</evidence>
<dbReference type="InterPro" id="IPR006311">
    <property type="entry name" value="TAT_signal"/>
</dbReference>
<dbReference type="PANTHER" id="PTHR48267:SF1">
    <property type="entry name" value="BILIRUBIN OXIDASE"/>
    <property type="match status" value="1"/>
</dbReference>
<evidence type="ECO:0000256" key="3">
    <source>
        <dbReference type="ARBA" id="ARBA00022723"/>
    </source>
</evidence>
<comment type="caution">
    <text evidence="13">The sequence shown here is derived from an EMBL/GenBank/DDBJ whole genome shotgun (WGS) entry which is preliminary data.</text>
</comment>
<dbReference type="PROSITE" id="PS51318">
    <property type="entry name" value="TAT"/>
    <property type="match status" value="1"/>
</dbReference>
<reference evidence="13" key="2">
    <citation type="submission" date="2021-09" db="EMBL/GenBank/DDBJ databases">
        <authorList>
            <person name="Gilroy R."/>
        </authorList>
    </citation>
    <scope>NUCLEOTIDE SEQUENCE</scope>
    <source>
        <strain evidence="13">ChiGjej5B5-7349</strain>
    </source>
</reference>
<keyword evidence="3" id="KW-0479">Metal-binding</keyword>
<dbReference type="InterPro" id="IPR008972">
    <property type="entry name" value="Cupredoxin"/>
</dbReference>
<feature type="region of interest" description="Disordered" evidence="10">
    <location>
        <begin position="493"/>
        <end position="513"/>
    </location>
</feature>
<dbReference type="CDD" id="cd04232">
    <property type="entry name" value="CuRO_1_CueO_FtsP"/>
    <property type="match status" value="1"/>
</dbReference>
<evidence type="ECO:0000256" key="8">
    <source>
        <dbReference type="ARBA" id="ARBA00043090"/>
    </source>
</evidence>
<dbReference type="Pfam" id="PF07732">
    <property type="entry name" value="Cu-oxidase_3"/>
    <property type="match status" value="1"/>
</dbReference>
<evidence type="ECO:0000313" key="13">
    <source>
        <dbReference type="EMBL" id="HJG80972.1"/>
    </source>
</evidence>
<evidence type="ECO:0000256" key="2">
    <source>
        <dbReference type="ARBA" id="ARBA00011245"/>
    </source>
</evidence>
<evidence type="ECO:0000313" key="14">
    <source>
        <dbReference type="Proteomes" id="UP000784435"/>
    </source>
</evidence>
<protein>
    <recommendedName>
        <fullName evidence="6">Multicopper oxidase CueO</fullName>
        <ecNumber evidence="5">1.16.3.4</ecNumber>
    </recommendedName>
    <alternativeName>
        <fullName evidence="7">Copper efflux oxidase</fullName>
    </alternativeName>
    <alternativeName>
        <fullName evidence="8">Cuprous oxidase</fullName>
    </alternativeName>
</protein>